<feature type="transmembrane region" description="Helical" evidence="1">
    <location>
        <begin position="283"/>
        <end position="303"/>
    </location>
</feature>
<dbReference type="STRING" id="87626.PTD2_07654"/>
<keyword evidence="1" id="KW-0472">Membrane</keyword>
<feature type="domain" description="Glycosyltransferase 2-like" evidence="2">
    <location>
        <begin position="4"/>
        <end position="118"/>
    </location>
</feature>
<dbReference type="Gene3D" id="3.90.550.10">
    <property type="entry name" value="Spore Coat Polysaccharide Biosynthesis Protein SpsA, Chain A"/>
    <property type="match status" value="1"/>
</dbReference>
<evidence type="ECO:0000256" key="1">
    <source>
        <dbReference type="SAM" id="Phobius"/>
    </source>
</evidence>
<keyword evidence="3" id="KW-0808">Transferase</keyword>
<dbReference type="eggNOG" id="COG1216">
    <property type="taxonomic scope" value="Bacteria"/>
</dbReference>
<name>A4C8I6_9GAMM</name>
<reference evidence="3 4" key="1">
    <citation type="submission" date="2006-02" db="EMBL/GenBank/DDBJ databases">
        <authorList>
            <person name="Moran M.A."/>
            <person name="Kjelleberg S."/>
            <person name="Egan S."/>
            <person name="Saunders N."/>
            <person name="Thomas T."/>
            <person name="Ferriera S."/>
            <person name="Johnson J."/>
            <person name="Kravitz S."/>
            <person name="Halpern A."/>
            <person name="Remington K."/>
            <person name="Beeson K."/>
            <person name="Tran B."/>
            <person name="Rogers Y.-H."/>
            <person name="Friedman R."/>
            <person name="Venter J.C."/>
        </authorList>
    </citation>
    <scope>NUCLEOTIDE SEQUENCE [LARGE SCALE GENOMIC DNA]</scope>
    <source>
        <strain evidence="3 4">D2</strain>
    </source>
</reference>
<dbReference type="SUPFAM" id="SSF53448">
    <property type="entry name" value="Nucleotide-diphospho-sugar transferases"/>
    <property type="match status" value="1"/>
</dbReference>
<evidence type="ECO:0000313" key="4">
    <source>
        <dbReference type="Proteomes" id="UP000006201"/>
    </source>
</evidence>
<dbReference type="RefSeq" id="WP_009838163.1">
    <property type="nucleotide sequence ID" value="NZ_AAOH01000003.1"/>
</dbReference>
<accession>A4C8I6</accession>
<dbReference type="GO" id="GO:0016740">
    <property type="term" value="F:transferase activity"/>
    <property type="evidence" value="ECO:0007669"/>
    <property type="project" value="UniProtKB-KW"/>
</dbReference>
<proteinExistence type="predicted"/>
<keyword evidence="1" id="KW-1133">Transmembrane helix</keyword>
<dbReference type="InterPro" id="IPR050834">
    <property type="entry name" value="Glycosyltransf_2"/>
</dbReference>
<organism evidence="3 4">
    <name type="scientific">Pseudoalteromonas tunicata D2</name>
    <dbReference type="NCBI Taxonomy" id="87626"/>
    <lineage>
        <taxon>Bacteria</taxon>
        <taxon>Pseudomonadati</taxon>
        <taxon>Pseudomonadota</taxon>
        <taxon>Gammaproteobacteria</taxon>
        <taxon>Alteromonadales</taxon>
        <taxon>Pseudoalteromonadaceae</taxon>
        <taxon>Pseudoalteromonas</taxon>
    </lineage>
</organism>
<gene>
    <name evidence="3" type="ORF">PTD2_07654</name>
</gene>
<dbReference type="HOGENOM" id="CLU_025996_0_0_6"/>
<dbReference type="PANTHER" id="PTHR43685:SF2">
    <property type="entry name" value="GLYCOSYLTRANSFERASE 2-LIKE DOMAIN-CONTAINING PROTEIN"/>
    <property type="match status" value="1"/>
</dbReference>
<dbReference type="InterPro" id="IPR001173">
    <property type="entry name" value="Glyco_trans_2-like"/>
</dbReference>
<keyword evidence="4" id="KW-1185">Reference proteome</keyword>
<keyword evidence="1" id="KW-0812">Transmembrane</keyword>
<sequence length="309" mass="34239">MQISVVVPLYNKSKYVVRAIESILAQSDAVSEIIVVDDGSTDGGGELVQKHFADKITLISQQNCGVSKARNAGLAQAKSDYVAFLDADDYWYPQFISNIKQLKVAFPDAGMFCTAYEFFKDDALVKIKNPYLPVGSGIIYDYFAACCNVDLPVTASSVCINKALLLSVGGFPEAIQIGEDQAVWGALACKTDIAYHSDISVVYDLLASDSTRHFQQRLLLSPHVDLFCCLLTSDAAPSHLKESLQKLIHLSVMSCIKNNLIAGERLQAFDLLVNNDKLIWDKYRVIAFGLLILPKWLIARFYGYARNFR</sequence>
<dbReference type="OrthoDB" id="9802649at2"/>
<evidence type="ECO:0000259" key="2">
    <source>
        <dbReference type="Pfam" id="PF00535"/>
    </source>
</evidence>
<dbReference type="Proteomes" id="UP000006201">
    <property type="component" value="Unassembled WGS sequence"/>
</dbReference>
<evidence type="ECO:0000313" key="3">
    <source>
        <dbReference type="EMBL" id="EAR28901.1"/>
    </source>
</evidence>
<protein>
    <submittedName>
        <fullName evidence="3">Putative fucosyl transferase</fullName>
    </submittedName>
</protein>
<comment type="caution">
    <text evidence="3">The sequence shown here is derived from an EMBL/GenBank/DDBJ whole genome shotgun (WGS) entry which is preliminary data.</text>
</comment>
<dbReference type="Pfam" id="PF00535">
    <property type="entry name" value="Glycos_transf_2"/>
    <property type="match status" value="1"/>
</dbReference>
<dbReference type="PANTHER" id="PTHR43685">
    <property type="entry name" value="GLYCOSYLTRANSFERASE"/>
    <property type="match status" value="1"/>
</dbReference>
<dbReference type="InterPro" id="IPR029044">
    <property type="entry name" value="Nucleotide-diphossugar_trans"/>
</dbReference>
<dbReference type="EMBL" id="AAOH01000003">
    <property type="protein sequence ID" value="EAR28901.1"/>
    <property type="molecule type" value="Genomic_DNA"/>
</dbReference>
<dbReference type="AlphaFoldDB" id="A4C8I6"/>
<dbReference type="CDD" id="cd00761">
    <property type="entry name" value="Glyco_tranf_GTA_type"/>
    <property type="match status" value="1"/>
</dbReference>